<organism evidence="2 3">
    <name type="scientific">Pestalotiopsis fici (strain W106-1 / CGMCC3.15140)</name>
    <dbReference type="NCBI Taxonomy" id="1229662"/>
    <lineage>
        <taxon>Eukaryota</taxon>
        <taxon>Fungi</taxon>
        <taxon>Dikarya</taxon>
        <taxon>Ascomycota</taxon>
        <taxon>Pezizomycotina</taxon>
        <taxon>Sordariomycetes</taxon>
        <taxon>Xylariomycetidae</taxon>
        <taxon>Amphisphaeriales</taxon>
        <taxon>Sporocadaceae</taxon>
        <taxon>Pestalotiopsis</taxon>
    </lineage>
</organism>
<evidence type="ECO:0000313" key="2">
    <source>
        <dbReference type="EMBL" id="ETS73997.1"/>
    </source>
</evidence>
<dbReference type="RefSeq" id="XP_007840635.1">
    <property type="nucleotide sequence ID" value="XM_007842444.1"/>
</dbReference>
<accession>W3WLF0</accession>
<feature type="transmembrane region" description="Helical" evidence="1">
    <location>
        <begin position="490"/>
        <end position="511"/>
    </location>
</feature>
<keyword evidence="3" id="KW-1185">Reference proteome</keyword>
<keyword evidence="1" id="KW-0812">Transmembrane</keyword>
<evidence type="ECO:0000256" key="1">
    <source>
        <dbReference type="SAM" id="Phobius"/>
    </source>
</evidence>
<dbReference type="Proteomes" id="UP000030651">
    <property type="component" value="Unassembled WGS sequence"/>
</dbReference>
<dbReference type="eggNOG" id="ENOG502TAAN">
    <property type="taxonomic scope" value="Eukaryota"/>
</dbReference>
<protein>
    <submittedName>
        <fullName evidence="2">Uncharacterized protein</fullName>
    </submittedName>
</protein>
<dbReference type="GeneID" id="19278876"/>
<dbReference type="HOGENOM" id="CLU_520369_0_0_1"/>
<name>W3WLF0_PESFW</name>
<sequence>MTSEANIHNYVAIRNTALHHKWLRDCLWYIGGQYSYFYTETDPGDERDIIDATRVQADEPTKRCILGPALSLDHDQSLPQNLSEAIDALARVYPLNENDTKTREKLETKAFGKGWSAEALELREKRLEFQVILRDGPKDLGNLLAAWAKEERDDIYYNLEESTPLPSAARRYFSSSIKNTRAQEQNWKEGVSKSGLKGVRYYVWFLIGLPNVVALDIISFNIDSVLAALRGVPLRALTFINILSILDYQFSDERLIRSYLMTNGFGTLPAMAFGAMKAASPDRYGNALNTVTTFLWKATLCSVWQIAMHNPKNIRNFLYSILVKRQKIQGQRKQDLLTHQRALKQKNAYLFAWLDTWKPSSRCRQQLSLYKRDQEDAVNVLGWIVGEDDTPNTDVADKLPIFLLAIILGAAVVGSTVPIDKFAGLLMVTFAVPFCLRVANDVLKGSQSYQDLEDLLARTTAPTTPSTIAYLVNVFYWLSTGNPLFPSFKSPAFICGFVIVFVTTLYVRLWIRAFSRFCQGIKRALQKLKPKSRDTGNSEV</sequence>
<feature type="transmembrane region" description="Helical" evidence="1">
    <location>
        <begin position="399"/>
        <end position="417"/>
    </location>
</feature>
<dbReference type="OrthoDB" id="10496305at2759"/>
<gene>
    <name evidence="2" type="ORF">PFICI_13863</name>
</gene>
<reference evidence="3" key="1">
    <citation type="journal article" date="2015" name="BMC Genomics">
        <title>Genomic and transcriptomic analysis of the endophytic fungus Pestalotiopsis fici reveals its lifestyle and high potential for synthesis of natural products.</title>
        <authorList>
            <person name="Wang X."/>
            <person name="Zhang X."/>
            <person name="Liu L."/>
            <person name="Xiang M."/>
            <person name="Wang W."/>
            <person name="Sun X."/>
            <person name="Che Y."/>
            <person name="Guo L."/>
            <person name="Liu G."/>
            <person name="Guo L."/>
            <person name="Wang C."/>
            <person name="Yin W.B."/>
            <person name="Stadler M."/>
            <person name="Zhang X."/>
            <person name="Liu X."/>
        </authorList>
    </citation>
    <scope>NUCLEOTIDE SEQUENCE [LARGE SCALE GENOMIC DNA]</scope>
    <source>
        <strain evidence="3">W106-1 / CGMCC3.15140</strain>
    </source>
</reference>
<dbReference type="EMBL" id="KI912120">
    <property type="protein sequence ID" value="ETS73997.1"/>
    <property type="molecule type" value="Genomic_DNA"/>
</dbReference>
<proteinExistence type="predicted"/>
<evidence type="ECO:0000313" key="3">
    <source>
        <dbReference type="Proteomes" id="UP000030651"/>
    </source>
</evidence>
<dbReference type="AlphaFoldDB" id="W3WLF0"/>
<keyword evidence="1" id="KW-0472">Membrane</keyword>
<dbReference type="KEGG" id="pfy:PFICI_13863"/>
<dbReference type="InParanoid" id="W3WLF0"/>
<keyword evidence="1" id="KW-1133">Transmembrane helix</keyword>